<proteinExistence type="predicted"/>
<protein>
    <submittedName>
        <fullName evidence="1">CRISPR type I-F/YPEST-associated protein Csy1</fullName>
    </submittedName>
</protein>
<dbReference type="InterPro" id="IPR013397">
    <property type="entry name" value="CRISPR-assoc_prot_Csy1"/>
</dbReference>
<dbReference type="NCBIfam" id="TIGR02564">
    <property type="entry name" value="cas_Csy1"/>
    <property type="match status" value="1"/>
</dbReference>
<evidence type="ECO:0000313" key="1">
    <source>
        <dbReference type="EMBL" id="SPY08230.1"/>
    </source>
</evidence>
<dbReference type="Pfam" id="PF09611">
    <property type="entry name" value="Cas_Csy1"/>
    <property type="match status" value="1"/>
</dbReference>
<dbReference type="Proteomes" id="UP000250242">
    <property type="component" value="Unassembled WGS sequence"/>
</dbReference>
<accession>A0A2X1VIQ3</accession>
<organism evidence="1 2">
    <name type="scientific">Oligella urethralis</name>
    <dbReference type="NCBI Taxonomy" id="90245"/>
    <lineage>
        <taxon>Bacteria</taxon>
        <taxon>Pseudomonadati</taxon>
        <taxon>Pseudomonadota</taxon>
        <taxon>Betaproteobacteria</taxon>
        <taxon>Burkholderiales</taxon>
        <taxon>Alcaligenaceae</taxon>
        <taxon>Oligella</taxon>
    </lineage>
</organism>
<gene>
    <name evidence="1" type="ORF">NCTC11009_01454</name>
</gene>
<dbReference type="AlphaFoldDB" id="A0A2X1VIQ3"/>
<reference evidence="1 2" key="1">
    <citation type="submission" date="2018-06" db="EMBL/GenBank/DDBJ databases">
        <authorList>
            <consortium name="Pathogen Informatics"/>
            <person name="Doyle S."/>
        </authorList>
    </citation>
    <scope>NUCLEOTIDE SEQUENCE [LARGE SCALE GENOMIC DNA]</scope>
    <source>
        <strain evidence="1 2">NCTC11009</strain>
    </source>
</reference>
<sequence>MNLPIHLAIRQQLQKTLNGFFEAKTKKISNDIAKEEDPTKLAELNEKLKQEKDKYQLHNWIENEATKMMSSLKFGTHISKGIHSSSRGHNVTFQPIVDLSEEYYIGSHTPGELAIDANGNSASLPLATFLKTLINDSTLEELIITDSPLLGGVFNDDSTKSEAFRLALKDTLTNTTETPSVDGFNKQILWPTTDNAIQTDSYINLVPLYPSALSNHFYQQVRRIHEIQREVRDKRNKSQDIEAPYRILRGLAITKLGGANAQNVGRLNAQQNGQHYLLPSYPPIFKRIDNIPLSRSDSSIYNDKTRHICRNGFEKLKEVTKLRNNDMHARDRRQAAIDEILFNILFIADEIKANWEGGWSENYSLISEEKQWLDPSSCVDSTATNWIEKVAERFARWILLWLQKELPGRKDEFAAEEFDYMKKEMKDTLIAKNRYEEV</sequence>
<dbReference type="EMBL" id="UATH01000001">
    <property type="protein sequence ID" value="SPY08230.1"/>
    <property type="molecule type" value="Genomic_DNA"/>
</dbReference>
<name>A0A2X1VIQ3_9BURK</name>
<dbReference type="RefSeq" id="WP_018025761.1">
    <property type="nucleotide sequence ID" value="NZ_CP027417.1"/>
</dbReference>
<dbReference type="KEGG" id="our:CEQ07_04155"/>
<dbReference type="GeneID" id="93428314"/>
<evidence type="ECO:0000313" key="2">
    <source>
        <dbReference type="Proteomes" id="UP000250242"/>
    </source>
</evidence>